<evidence type="ECO:0000313" key="4">
    <source>
        <dbReference type="Proteomes" id="UP000238296"/>
    </source>
</evidence>
<dbReference type="InterPro" id="IPR016039">
    <property type="entry name" value="Thiolase-like"/>
</dbReference>
<comment type="caution">
    <text evidence="3">The sequence shown here is derived from an EMBL/GenBank/DDBJ whole genome shotgun (WGS) entry which is preliminary data.</text>
</comment>
<dbReference type="PANTHER" id="PTHR42870">
    <property type="entry name" value="ACETYL-COA C-ACETYLTRANSFERASE"/>
    <property type="match status" value="1"/>
</dbReference>
<dbReference type="SUPFAM" id="SSF142921">
    <property type="entry name" value="WGR domain-like"/>
    <property type="match status" value="1"/>
</dbReference>
<dbReference type="GO" id="GO:0003988">
    <property type="term" value="F:acetyl-CoA C-acyltransferase activity"/>
    <property type="evidence" value="ECO:0007669"/>
    <property type="project" value="UniProtKB-EC"/>
</dbReference>
<proteinExistence type="predicted"/>
<dbReference type="PANTHER" id="PTHR42870:SF1">
    <property type="entry name" value="NON-SPECIFIC LIPID-TRANSFER PROTEIN-LIKE 2"/>
    <property type="match status" value="1"/>
</dbReference>
<evidence type="ECO:0000256" key="1">
    <source>
        <dbReference type="SAM" id="MobiDB-lite"/>
    </source>
</evidence>
<feature type="domain" description="WGR" evidence="2">
    <location>
        <begin position="1"/>
        <end position="76"/>
    </location>
</feature>
<feature type="region of interest" description="Disordered" evidence="1">
    <location>
        <begin position="61"/>
        <end position="96"/>
    </location>
</feature>
<dbReference type="Proteomes" id="UP000238296">
    <property type="component" value="Unassembled WGS sequence"/>
</dbReference>
<dbReference type="SMART" id="SM00773">
    <property type="entry name" value="WGR"/>
    <property type="match status" value="1"/>
</dbReference>
<dbReference type="Pfam" id="PF00108">
    <property type="entry name" value="Thiolase_N"/>
    <property type="match status" value="1"/>
</dbReference>
<feature type="compositionally biased region" description="Pro residues" evidence="1">
    <location>
        <begin position="75"/>
        <end position="84"/>
    </location>
</feature>
<evidence type="ECO:0000259" key="2">
    <source>
        <dbReference type="PROSITE" id="PS51977"/>
    </source>
</evidence>
<accession>A0A2S8BJC1</accession>
<dbReference type="EC" id="2.3.1.16" evidence="3"/>
<organism evidence="3 4">
    <name type="scientific">Mycobacterium talmoniae</name>
    <dbReference type="NCBI Taxonomy" id="1858794"/>
    <lineage>
        <taxon>Bacteria</taxon>
        <taxon>Bacillati</taxon>
        <taxon>Actinomycetota</taxon>
        <taxon>Actinomycetes</taxon>
        <taxon>Mycobacteriales</taxon>
        <taxon>Mycobacteriaceae</taxon>
        <taxon>Mycobacterium</taxon>
    </lineage>
</organism>
<name>A0A2S8BJC1_9MYCO</name>
<evidence type="ECO:0000313" key="3">
    <source>
        <dbReference type="EMBL" id="PQM46725.1"/>
    </source>
</evidence>
<dbReference type="Pfam" id="PF22691">
    <property type="entry name" value="Thiolase_C_1"/>
    <property type="match status" value="1"/>
</dbReference>
<dbReference type="Gene3D" id="3.40.47.10">
    <property type="match status" value="1"/>
</dbReference>
<dbReference type="SUPFAM" id="SSF53901">
    <property type="entry name" value="Thiolase-like"/>
    <property type="match status" value="1"/>
</dbReference>
<dbReference type="CDD" id="cd00829">
    <property type="entry name" value="SCP-x_thiolase"/>
    <property type="match status" value="1"/>
</dbReference>
<dbReference type="Pfam" id="PF05406">
    <property type="entry name" value="WGR"/>
    <property type="match status" value="1"/>
</dbReference>
<sequence length="742" mass="78740">MRLECVSGSSSKFWQAEARGADLVISWGRIGTAGQTQTKPFPSAAAAQAELAKLIEQKTKKGYTEVDGASSAPERTPPTAPAAPKPDAADVPPWLADGDPVDLDEEFIAAAWPTRAHPPRSLPEPDWAAAIELAKTGRELLDLDRTDPPLRELLVSLWSREPGTLTRTEGLALLAMQRHNNPDAGGVLLRAIAADVGLLEATRMLIESLQYTASGRYDHSQRLWHYALHAQPNTHDWSQPRFEDIEMLRQMACLASEGEYAEVVAAVRAAAPQLSPAYRAAFALALPDTPELSNQLIAEFAGQGHAWLSWLQATATDPALVDQARRIKIESYLWSFPDAAPFVNALVVNRGSAAVSVLAPHAERGTAAADALARIGVPEAIRALAGAASVDKGIAKSDLQAAWFGAMGTTDGFPSGILADALGLPELPVTRVENSCATGNDAVRNAVFGIASGAFDVALVMGADKLRETASKDLLWEWEAMARDMAWDYPLGLVAPAGFALHVQRYLHESPATKEHMAMVAVKNHRHGVSNPKARLRFEITVEQALAAPTVVTPFGVYDCAPQSDGAAALVLAAEDAVDRFTDRPVWIRGVGLGLDSVMHQHKSDMTTFPATVRAARRAFAMAGLTPADVDVAEVHDYFTAIELISYEDLGFADRFGAHKLIETESTSVGGALPVNPSGGLKSKGHPPGATGVAQCVELFGQLRGHAANQVDGARIGLAHNIGGPTAVAAVTILEGPGSDGV</sequence>
<keyword evidence="3" id="KW-0012">Acyltransferase</keyword>
<keyword evidence="3" id="KW-0808">Transferase</keyword>
<protein>
    <submittedName>
        <fullName evidence="3">3-ketoacyl-CoA thiolase</fullName>
        <ecNumber evidence="3">2.3.1.16</ecNumber>
    </submittedName>
</protein>
<dbReference type="AlphaFoldDB" id="A0A2S8BJC1"/>
<dbReference type="InterPro" id="IPR036930">
    <property type="entry name" value="WGR_dom_sf"/>
</dbReference>
<dbReference type="CDD" id="cd07996">
    <property type="entry name" value="WGR_MMR_like"/>
    <property type="match status" value="1"/>
</dbReference>
<dbReference type="InterPro" id="IPR008893">
    <property type="entry name" value="WGR_domain"/>
</dbReference>
<dbReference type="InterPro" id="IPR055140">
    <property type="entry name" value="Thiolase_C_2"/>
</dbReference>
<gene>
    <name evidence="3" type="primary">fadI_2</name>
    <name evidence="3" type="ORF">C1Y40_03102</name>
</gene>
<dbReference type="InterPro" id="IPR049809">
    <property type="entry name" value="YehF/YfeS-like_WGR"/>
</dbReference>
<dbReference type="Gene3D" id="2.20.140.10">
    <property type="entry name" value="WGR domain"/>
    <property type="match status" value="1"/>
</dbReference>
<reference evidence="3 4" key="1">
    <citation type="journal article" date="2017" name="Int. J. Syst. Evol. Microbiol.">
        <title>Mycobacterium talmoniae sp. nov., a slowly growing mycobacterium isolated from human respiratory samples.</title>
        <authorList>
            <person name="Davidson R.M."/>
            <person name="DeGroote M.A."/>
            <person name="Marola J.L."/>
            <person name="Buss S."/>
            <person name="Jones V."/>
            <person name="McNeil M.R."/>
            <person name="Freifeld A.G."/>
            <person name="Elaine Epperson L."/>
            <person name="Hasan N.A."/>
            <person name="Jackson M."/>
            <person name="Iwen P.C."/>
            <person name="Salfinger M."/>
            <person name="Strong M."/>
        </authorList>
    </citation>
    <scope>NUCLEOTIDE SEQUENCE [LARGE SCALE GENOMIC DNA]</scope>
    <source>
        <strain evidence="3 4">ATCC BAA-2683</strain>
    </source>
</reference>
<dbReference type="PROSITE" id="PS51977">
    <property type="entry name" value="WGR"/>
    <property type="match status" value="1"/>
</dbReference>
<dbReference type="InterPro" id="IPR020616">
    <property type="entry name" value="Thiolase_N"/>
</dbReference>
<dbReference type="EMBL" id="PPEA01000446">
    <property type="protein sequence ID" value="PQM46725.1"/>
    <property type="molecule type" value="Genomic_DNA"/>
</dbReference>